<protein>
    <submittedName>
        <fullName evidence="1">Uncharacterized protein</fullName>
    </submittedName>
</protein>
<dbReference type="AlphaFoldDB" id="A0A699X861"/>
<proteinExistence type="predicted"/>
<reference evidence="1" key="1">
    <citation type="journal article" date="2019" name="Sci. Rep.">
        <title>Draft genome of Tanacetum cinerariifolium, the natural source of mosquito coil.</title>
        <authorList>
            <person name="Yamashiro T."/>
            <person name="Shiraishi A."/>
            <person name="Satake H."/>
            <person name="Nakayama K."/>
        </authorList>
    </citation>
    <scope>NUCLEOTIDE SEQUENCE</scope>
</reference>
<gene>
    <name evidence="1" type="ORF">Tci_927876</name>
</gene>
<dbReference type="EMBL" id="BKCJ011823276">
    <property type="protein sequence ID" value="GFD55907.1"/>
    <property type="molecule type" value="Genomic_DNA"/>
</dbReference>
<name>A0A699X861_TANCI</name>
<sequence length="92" mass="9659">MNSASTPTSRHHRASVDTSSFCMACPIEVVSLTRLPRAAVLAAVSVGRKQRVCAAATSRQYLGLRRLLVVAALCAWQSALGQAASVPAPLPE</sequence>
<feature type="non-terminal residue" evidence="1">
    <location>
        <position position="92"/>
    </location>
</feature>
<organism evidence="1">
    <name type="scientific">Tanacetum cinerariifolium</name>
    <name type="common">Dalmatian daisy</name>
    <name type="synonym">Chrysanthemum cinerariifolium</name>
    <dbReference type="NCBI Taxonomy" id="118510"/>
    <lineage>
        <taxon>Eukaryota</taxon>
        <taxon>Viridiplantae</taxon>
        <taxon>Streptophyta</taxon>
        <taxon>Embryophyta</taxon>
        <taxon>Tracheophyta</taxon>
        <taxon>Spermatophyta</taxon>
        <taxon>Magnoliopsida</taxon>
        <taxon>eudicotyledons</taxon>
        <taxon>Gunneridae</taxon>
        <taxon>Pentapetalae</taxon>
        <taxon>asterids</taxon>
        <taxon>campanulids</taxon>
        <taxon>Asterales</taxon>
        <taxon>Asteraceae</taxon>
        <taxon>Asteroideae</taxon>
        <taxon>Anthemideae</taxon>
        <taxon>Anthemidinae</taxon>
        <taxon>Tanacetum</taxon>
    </lineage>
</organism>
<comment type="caution">
    <text evidence="1">The sequence shown here is derived from an EMBL/GenBank/DDBJ whole genome shotgun (WGS) entry which is preliminary data.</text>
</comment>
<accession>A0A699X861</accession>
<evidence type="ECO:0000313" key="1">
    <source>
        <dbReference type="EMBL" id="GFD55907.1"/>
    </source>
</evidence>